<proteinExistence type="predicted"/>
<dbReference type="Proteomes" id="UP001596116">
    <property type="component" value="Unassembled WGS sequence"/>
</dbReference>
<evidence type="ECO:0000313" key="3">
    <source>
        <dbReference type="Proteomes" id="UP001596116"/>
    </source>
</evidence>
<keyword evidence="1" id="KW-0732">Signal</keyword>
<keyword evidence="3" id="KW-1185">Reference proteome</keyword>
<feature type="chain" id="PRO_5046125041" description="DUF1838 domain-containing protein" evidence="1">
    <location>
        <begin position="22"/>
        <end position="220"/>
    </location>
</feature>
<gene>
    <name evidence="2" type="ORF">ACFMB1_17775</name>
</gene>
<dbReference type="EMBL" id="JBHPON010000003">
    <property type="protein sequence ID" value="MFC6037410.1"/>
    <property type="molecule type" value="Genomic_DNA"/>
</dbReference>
<name>A0ABW1L173_9PROT</name>
<reference evidence="2 3" key="1">
    <citation type="submission" date="2024-09" db="EMBL/GenBank/DDBJ databases">
        <authorList>
            <person name="Zhang Z.-H."/>
        </authorList>
    </citation>
    <scope>NUCLEOTIDE SEQUENCE [LARGE SCALE GENOMIC DNA]</scope>
    <source>
        <strain evidence="2 3">HHTR114</strain>
    </source>
</reference>
<accession>A0ABW1L173</accession>
<dbReference type="RefSeq" id="WP_379881194.1">
    <property type="nucleotide sequence ID" value="NZ_JBHPON010000003.1"/>
</dbReference>
<feature type="signal peptide" evidence="1">
    <location>
        <begin position="1"/>
        <end position="21"/>
    </location>
</feature>
<comment type="caution">
    <text evidence="2">The sequence shown here is derived from an EMBL/GenBank/DDBJ whole genome shotgun (WGS) entry which is preliminary data.</text>
</comment>
<evidence type="ECO:0000256" key="1">
    <source>
        <dbReference type="SAM" id="SignalP"/>
    </source>
</evidence>
<sequence length="220" mass="23015">MVKLSGFLAALVTAAFAPALAAEDPVWPKDEEIAIARSAGPASVSTDASVWVLGEAGYEIAVEGTNGFNCLVMRRWGAAFNAQRDLFETPGSVVAPICYDPKASGAPMKEQFLRAELGVEGKSHDQVRDAVMGAFDKGEIAPVDGVAFAYMYSAAQRLGEGIGAWHPHVMVYAPGYTNEMLGGASIARGDPIVAEAPGSARTIIAIPVDGRDGHIAPKLD</sequence>
<organism evidence="2 3">
    <name type="scientific">Hyphococcus aureus</name>
    <dbReference type="NCBI Taxonomy" id="2666033"/>
    <lineage>
        <taxon>Bacteria</taxon>
        <taxon>Pseudomonadati</taxon>
        <taxon>Pseudomonadota</taxon>
        <taxon>Alphaproteobacteria</taxon>
        <taxon>Parvularculales</taxon>
        <taxon>Parvularculaceae</taxon>
        <taxon>Hyphococcus</taxon>
    </lineage>
</organism>
<evidence type="ECO:0008006" key="4">
    <source>
        <dbReference type="Google" id="ProtNLM"/>
    </source>
</evidence>
<protein>
    <recommendedName>
        <fullName evidence="4">DUF1838 domain-containing protein</fullName>
    </recommendedName>
</protein>
<evidence type="ECO:0000313" key="2">
    <source>
        <dbReference type="EMBL" id="MFC6037410.1"/>
    </source>
</evidence>